<dbReference type="SMART" id="SM00347">
    <property type="entry name" value="HTH_MARR"/>
    <property type="match status" value="1"/>
</dbReference>
<sequence>MNDFDNSLGYLLNIAAAINKNALFSVLAPYEITPEQFTLLTKIYTSSNGKTQRQLANETYKDEANTTRILKKLELKGYVEKLPGTKDKRNNFVFITEKGMGLIKILKPLVTDYRKSILKNLSEEEIKNMKAILKKLIEN</sequence>
<dbReference type="PANTHER" id="PTHR42756:SF1">
    <property type="entry name" value="TRANSCRIPTIONAL REPRESSOR OF EMRAB OPERON"/>
    <property type="match status" value="1"/>
</dbReference>
<name>A0A1S8KWU8_9CLOT</name>
<dbReference type="EMBL" id="CP096983">
    <property type="protein sequence ID" value="URZ12056.1"/>
    <property type="molecule type" value="Genomic_DNA"/>
</dbReference>
<reference evidence="4 5" key="1">
    <citation type="submission" date="2022-04" db="EMBL/GenBank/DDBJ databases">
        <title>Genome sequence of C. roseum typestrain.</title>
        <authorList>
            <person name="Poehlein A."/>
            <person name="Schoch T."/>
            <person name="Duerre P."/>
            <person name="Daniel R."/>
        </authorList>
    </citation>
    <scope>NUCLEOTIDE SEQUENCE [LARGE SCALE GENOMIC DNA]</scope>
    <source>
        <strain evidence="4 5">DSM 7320</strain>
    </source>
</reference>
<dbReference type="STRING" id="84029.CROST_46220"/>
<organism evidence="4 5">
    <name type="scientific">Clostridium felsineum</name>
    <dbReference type="NCBI Taxonomy" id="36839"/>
    <lineage>
        <taxon>Bacteria</taxon>
        <taxon>Bacillati</taxon>
        <taxon>Bacillota</taxon>
        <taxon>Clostridia</taxon>
        <taxon>Eubacteriales</taxon>
        <taxon>Clostridiaceae</taxon>
        <taxon>Clostridium</taxon>
    </lineage>
</organism>
<dbReference type="InterPro" id="IPR000835">
    <property type="entry name" value="HTH_MarR-typ"/>
</dbReference>
<dbReference type="GO" id="GO:0003700">
    <property type="term" value="F:DNA-binding transcription factor activity"/>
    <property type="evidence" value="ECO:0007669"/>
    <property type="project" value="InterPro"/>
</dbReference>
<dbReference type="GO" id="GO:0003677">
    <property type="term" value="F:DNA binding"/>
    <property type="evidence" value="ECO:0007669"/>
    <property type="project" value="UniProtKB-KW"/>
</dbReference>
<dbReference type="Pfam" id="PF01047">
    <property type="entry name" value="MarR"/>
    <property type="match status" value="1"/>
</dbReference>
<accession>A0A1S8KWU8</accession>
<dbReference type="InterPro" id="IPR036390">
    <property type="entry name" value="WH_DNA-bd_sf"/>
</dbReference>
<keyword evidence="5" id="KW-1185">Reference proteome</keyword>
<dbReference type="PANTHER" id="PTHR42756">
    <property type="entry name" value="TRANSCRIPTIONAL REGULATOR, MARR"/>
    <property type="match status" value="1"/>
</dbReference>
<dbReference type="PRINTS" id="PR00598">
    <property type="entry name" value="HTHMARR"/>
</dbReference>
<dbReference type="KEGG" id="crw:CROST_027730"/>
<evidence type="ECO:0000256" key="3">
    <source>
        <dbReference type="ARBA" id="ARBA00023163"/>
    </source>
</evidence>
<dbReference type="PROSITE" id="PS50995">
    <property type="entry name" value="HTH_MARR_2"/>
    <property type="match status" value="1"/>
</dbReference>
<keyword evidence="3" id="KW-0804">Transcription</keyword>
<evidence type="ECO:0000313" key="4">
    <source>
        <dbReference type="EMBL" id="URZ12056.1"/>
    </source>
</evidence>
<evidence type="ECO:0000256" key="1">
    <source>
        <dbReference type="ARBA" id="ARBA00023015"/>
    </source>
</evidence>
<dbReference type="RefSeq" id="WP_077832080.1">
    <property type="nucleotide sequence ID" value="NZ_CP096983.1"/>
</dbReference>
<keyword evidence="2" id="KW-0238">DNA-binding</keyword>
<dbReference type="AlphaFoldDB" id="A0A1S8KWU8"/>
<dbReference type="InterPro" id="IPR036388">
    <property type="entry name" value="WH-like_DNA-bd_sf"/>
</dbReference>
<dbReference type="Proteomes" id="UP000190951">
    <property type="component" value="Chromosome"/>
</dbReference>
<dbReference type="Gene3D" id="1.10.10.10">
    <property type="entry name" value="Winged helix-like DNA-binding domain superfamily/Winged helix DNA-binding domain"/>
    <property type="match status" value="1"/>
</dbReference>
<proteinExistence type="predicted"/>
<gene>
    <name evidence="4" type="primary">marR</name>
    <name evidence="4" type="ORF">CROST_027730</name>
</gene>
<evidence type="ECO:0000256" key="2">
    <source>
        <dbReference type="ARBA" id="ARBA00023125"/>
    </source>
</evidence>
<dbReference type="SUPFAM" id="SSF46785">
    <property type="entry name" value="Winged helix' DNA-binding domain"/>
    <property type="match status" value="1"/>
</dbReference>
<protein>
    <submittedName>
        <fullName evidence="4">Multiple antibiotic resistance protein MarR</fullName>
    </submittedName>
</protein>
<keyword evidence="1" id="KW-0805">Transcription regulation</keyword>
<evidence type="ECO:0000313" key="5">
    <source>
        <dbReference type="Proteomes" id="UP000190951"/>
    </source>
</evidence>